<evidence type="ECO:0000256" key="1">
    <source>
        <dbReference type="SAM" id="MobiDB-lite"/>
    </source>
</evidence>
<feature type="compositionally biased region" description="Low complexity" evidence="1">
    <location>
        <begin position="353"/>
        <end position="379"/>
    </location>
</feature>
<dbReference type="Proteomes" id="UP001205105">
    <property type="component" value="Unassembled WGS sequence"/>
</dbReference>
<protein>
    <recommendedName>
        <fullName evidence="4">Protein yippee-like</fullName>
    </recommendedName>
</protein>
<evidence type="ECO:0000313" key="3">
    <source>
        <dbReference type="Proteomes" id="UP001205105"/>
    </source>
</evidence>
<organism evidence="2 3">
    <name type="scientific">Chlorella ohadii</name>
    <dbReference type="NCBI Taxonomy" id="2649997"/>
    <lineage>
        <taxon>Eukaryota</taxon>
        <taxon>Viridiplantae</taxon>
        <taxon>Chlorophyta</taxon>
        <taxon>core chlorophytes</taxon>
        <taxon>Trebouxiophyceae</taxon>
        <taxon>Chlorellales</taxon>
        <taxon>Chlorellaceae</taxon>
        <taxon>Chlorella clade</taxon>
        <taxon>Chlorella</taxon>
    </lineage>
</organism>
<reference evidence="2" key="1">
    <citation type="submission" date="2020-11" db="EMBL/GenBank/DDBJ databases">
        <title>Chlorella ohadii genome sequencing and assembly.</title>
        <authorList>
            <person name="Murik O."/>
            <person name="Treves H."/>
            <person name="Kedem I."/>
            <person name="Shotland Y."/>
            <person name="Kaplan A."/>
        </authorList>
    </citation>
    <scope>NUCLEOTIDE SEQUENCE</scope>
    <source>
        <strain evidence="2">1</strain>
    </source>
</reference>
<name>A0AAD5GXE8_9CHLO</name>
<evidence type="ECO:0000313" key="2">
    <source>
        <dbReference type="EMBL" id="KAI7835909.1"/>
    </source>
</evidence>
<keyword evidence="3" id="KW-1185">Reference proteome</keyword>
<dbReference type="AlphaFoldDB" id="A0AAD5GXE8"/>
<evidence type="ECO:0008006" key="4">
    <source>
        <dbReference type="Google" id="ProtNLM"/>
    </source>
</evidence>
<comment type="caution">
    <text evidence="2">The sequence shown here is derived from an EMBL/GenBank/DDBJ whole genome shotgun (WGS) entry which is preliminary data.</text>
</comment>
<dbReference type="EMBL" id="JADXDR010000217">
    <property type="protein sequence ID" value="KAI7835909.1"/>
    <property type="molecule type" value="Genomic_DNA"/>
</dbReference>
<proteinExistence type="predicted"/>
<accession>A0AAD5GXE8</accession>
<gene>
    <name evidence="2" type="ORF">COHA_010212</name>
</gene>
<feature type="region of interest" description="Disordered" evidence="1">
    <location>
        <begin position="350"/>
        <end position="379"/>
    </location>
</feature>
<sequence>MALAPVDRPLPLLDLPPNVLLGVFAELTELADAVALSSCCRELRALGGAARRRHLCCAACGHALCDAAQALASETHREAPPLRLPDGTGVALDPQHCTGCRLSQEQPLEALETLLFLRVEMGLRRVGNDNYDVRAQQVLCDGCGLHLGLRLVQLGSLRAAAVPPCIRHWRELQVLGTVFLAHPYLRLCRPNGQEEHLGRPPPPATLAVYSCTAARSTLAKPGGCGAPLFEQRALLSKQHVWDAGDGPESAWCVCWASTCLLFALRLPTSFLFLLCCGFINNFRPGAVVERNEREEELCQGPMRVSDVFCAHCAARIGWRFCHDLLEAQPNANQARRLVGRYGIVTSSFRKEAPAGSSASPASPESPLSSEEAASMSDSG</sequence>